<evidence type="ECO:0000313" key="2">
    <source>
        <dbReference type="Proteomes" id="UP000789920"/>
    </source>
</evidence>
<sequence>TRHKKNINNINNLIRNNKHIKTLYKEYQTERSATRDLVRQNTIKECKELDLSKVRTFQEDMMDIDMNQDETLDEILDESNDRLTLNQAIEILSIAEKQMTDEIKIMEVERNELFQDIQRYFVIHNECLWDIFELGQKDFLKPILSKI</sequence>
<accession>A0ACA9MV33</accession>
<reference evidence="1" key="1">
    <citation type="submission" date="2021-06" db="EMBL/GenBank/DDBJ databases">
        <authorList>
            <person name="Kallberg Y."/>
            <person name="Tangrot J."/>
            <person name="Rosling A."/>
        </authorList>
    </citation>
    <scope>NUCLEOTIDE SEQUENCE</scope>
    <source>
        <strain evidence="1">MA461A</strain>
    </source>
</reference>
<name>A0ACA9MV33_9GLOM</name>
<organism evidence="1 2">
    <name type="scientific">Racocetra persica</name>
    <dbReference type="NCBI Taxonomy" id="160502"/>
    <lineage>
        <taxon>Eukaryota</taxon>
        <taxon>Fungi</taxon>
        <taxon>Fungi incertae sedis</taxon>
        <taxon>Mucoromycota</taxon>
        <taxon>Glomeromycotina</taxon>
        <taxon>Glomeromycetes</taxon>
        <taxon>Diversisporales</taxon>
        <taxon>Gigasporaceae</taxon>
        <taxon>Racocetra</taxon>
    </lineage>
</organism>
<feature type="non-terminal residue" evidence="1">
    <location>
        <position position="1"/>
    </location>
</feature>
<proteinExistence type="predicted"/>
<protein>
    <submittedName>
        <fullName evidence="1">22722_t:CDS:1</fullName>
    </submittedName>
</protein>
<keyword evidence="2" id="KW-1185">Reference proteome</keyword>
<dbReference type="EMBL" id="CAJVQC010010205">
    <property type="protein sequence ID" value="CAG8613707.1"/>
    <property type="molecule type" value="Genomic_DNA"/>
</dbReference>
<evidence type="ECO:0000313" key="1">
    <source>
        <dbReference type="EMBL" id="CAG8613707.1"/>
    </source>
</evidence>
<dbReference type="Proteomes" id="UP000789920">
    <property type="component" value="Unassembled WGS sequence"/>
</dbReference>
<comment type="caution">
    <text evidence="1">The sequence shown here is derived from an EMBL/GenBank/DDBJ whole genome shotgun (WGS) entry which is preliminary data.</text>
</comment>
<gene>
    <name evidence="1" type="ORF">RPERSI_LOCUS6409</name>
</gene>